<dbReference type="SUPFAM" id="SSF53098">
    <property type="entry name" value="Ribonuclease H-like"/>
    <property type="match status" value="1"/>
</dbReference>
<dbReference type="PANTHER" id="PTHR32166:SF74">
    <property type="entry name" value="OS05G0256350 PROTEIN"/>
    <property type="match status" value="1"/>
</dbReference>
<dbReference type="InterPro" id="IPR012337">
    <property type="entry name" value="RNaseH-like_sf"/>
</dbReference>
<keyword evidence="4" id="KW-1185">Reference proteome</keyword>
<evidence type="ECO:0000259" key="2">
    <source>
        <dbReference type="Pfam" id="PF05699"/>
    </source>
</evidence>
<organism evidence="3 4">
    <name type="scientific">Escallonia herrerae</name>
    <dbReference type="NCBI Taxonomy" id="1293975"/>
    <lineage>
        <taxon>Eukaryota</taxon>
        <taxon>Viridiplantae</taxon>
        <taxon>Streptophyta</taxon>
        <taxon>Embryophyta</taxon>
        <taxon>Tracheophyta</taxon>
        <taxon>Spermatophyta</taxon>
        <taxon>Magnoliopsida</taxon>
        <taxon>eudicotyledons</taxon>
        <taxon>Gunneridae</taxon>
        <taxon>Pentapetalae</taxon>
        <taxon>asterids</taxon>
        <taxon>campanulids</taxon>
        <taxon>Escalloniales</taxon>
        <taxon>Escalloniaceae</taxon>
        <taxon>Escallonia</taxon>
    </lineage>
</organism>
<dbReference type="InterPro" id="IPR007021">
    <property type="entry name" value="DUF659"/>
</dbReference>
<evidence type="ECO:0008006" key="5">
    <source>
        <dbReference type="Google" id="ProtNLM"/>
    </source>
</evidence>
<dbReference type="Pfam" id="PF04937">
    <property type="entry name" value="DUF659"/>
    <property type="match status" value="1"/>
</dbReference>
<feature type="domain" description="DUF659" evidence="1">
    <location>
        <begin position="52"/>
        <end position="144"/>
    </location>
</feature>
<protein>
    <recommendedName>
        <fullName evidence="5">DUF659 domain-containing protein</fullName>
    </recommendedName>
</protein>
<evidence type="ECO:0000313" key="3">
    <source>
        <dbReference type="EMBL" id="KAK3032733.1"/>
    </source>
</evidence>
<name>A0AA88WRL1_9ASTE</name>
<proteinExistence type="predicted"/>
<evidence type="ECO:0000313" key="4">
    <source>
        <dbReference type="Proteomes" id="UP001188597"/>
    </source>
</evidence>
<reference evidence="3" key="1">
    <citation type="submission" date="2022-12" db="EMBL/GenBank/DDBJ databases">
        <title>Draft genome assemblies for two species of Escallonia (Escalloniales).</title>
        <authorList>
            <person name="Chanderbali A."/>
            <person name="Dervinis C."/>
            <person name="Anghel I."/>
            <person name="Soltis D."/>
            <person name="Soltis P."/>
            <person name="Zapata F."/>
        </authorList>
    </citation>
    <scope>NUCLEOTIDE SEQUENCE</scope>
    <source>
        <strain evidence="3">UCBG64.0493</strain>
        <tissue evidence="3">Leaf</tissue>
    </source>
</reference>
<dbReference type="PANTHER" id="PTHR32166">
    <property type="entry name" value="OSJNBA0013A04.12 PROTEIN"/>
    <property type="match status" value="1"/>
</dbReference>
<sequence length="381" mass="43499">MDVIRNYIKLLQNECFLTCIFWVTTSLIPFKLRSFPQALKVVGLYGVGLRPLTYHESINASCKIHDHNFLYSELDKVVEEIREEYVVQVVSQNGEASMKAGKLLMQKRKCLIYAPCVSHNINLISTDFAEMPVTKSVIMDAREVTSFIIAINLSLHSLGKKHGGWATIASSVEVVSKRRAEQCNQPLHGAGYFLNPNYYYDRKEVECNFEAAFLAFVEIMTRSPNEEDEILIQVDAYKNARDLFGKGSAIRLRSKKQLTELWDTFGNGTPELKRMALRMLGLCCTSSAGDRKWADFELIHSMNINRLEQKRLNDLVFVQYKTRGLMTLYHTMRNKTGDIYEIFDDDETQPPDLESSSDGLAGAQLLDEDLNFIPLEDLVYD</sequence>
<comment type="caution">
    <text evidence="3">The sequence shown here is derived from an EMBL/GenBank/DDBJ whole genome shotgun (WGS) entry which is preliminary data.</text>
</comment>
<dbReference type="GO" id="GO:0046983">
    <property type="term" value="F:protein dimerization activity"/>
    <property type="evidence" value="ECO:0007669"/>
    <property type="project" value="InterPro"/>
</dbReference>
<dbReference type="InterPro" id="IPR008906">
    <property type="entry name" value="HATC_C_dom"/>
</dbReference>
<accession>A0AA88WRL1</accession>
<gene>
    <name evidence="3" type="ORF">RJ639_036917</name>
</gene>
<dbReference type="AlphaFoldDB" id="A0AA88WRL1"/>
<feature type="domain" description="HAT C-terminal dimerisation" evidence="2">
    <location>
        <begin position="256"/>
        <end position="320"/>
    </location>
</feature>
<dbReference type="EMBL" id="JAVXUP010000258">
    <property type="protein sequence ID" value="KAK3032733.1"/>
    <property type="molecule type" value="Genomic_DNA"/>
</dbReference>
<dbReference type="Pfam" id="PF05699">
    <property type="entry name" value="Dimer_Tnp_hAT"/>
    <property type="match status" value="1"/>
</dbReference>
<dbReference type="Proteomes" id="UP001188597">
    <property type="component" value="Unassembled WGS sequence"/>
</dbReference>
<evidence type="ECO:0000259" key="1">
    <source>
        <dbReference type="Pfam" id="PF04937"/>
    </source>
</evidence>